<reference evidence="1 2" key="1">
    <citation type="submission" date="2018-04" db="EMBL/GenBank/DDBJ databases">
        <title>Halococcoides cellulosivorans gen. nov., sp. nov., an extremely halophilic cellulose-utilizing haloarchaeon from hypersaline lakes.</title>
        <authorList>
            <person name="Sorokin D.Y."/>
            <person name="Toshchakov S.V."/>
            <person name="Samarov N.I."/>
            <person name="Korzhenkov A."/>
            <person name="Kublanov I.V."/>
        </authorList>
    </citation>
    <scope>NUCLEOTIDE SEQUENCE [LARGE SCALE GENOMIC DNA]</scope>
    <source>
        <strain evidence="1 2">HArcel1</strain>
    </source>
</reference>
<dbReference type="EMBL" id="CP028858">
    <property type="protein sequence ID" value="AWB27952.1"/>
    <property type="molecule type" value="Genomic_DNA"/>
</dbReference>
<name>A0A2R4X2E4_9EURY</name>
<dbReference type="KEGG" id="harc:HARCEL1_09640"/>
<dbReference type="Pfam" id="PF03683">
    <property type="entry name" value="UPF0175"/>
    <property type="match status" value="1"/>
</dbReference>
<sequence>MPELTADVPQDLLTEVAAVSNLLEEDRERTVERALREGLTRLRVQTAVHRYQNDEISIAAAADIADCSVADWLEIANERNLTTHLDVADLADDAARATQR</sequence>
<keyword evidence="2" id="KW-1185">Reference proteome</keyword>
<dbReference type="Proteomes" id="UP000244727">
    <property type="component" value="Chromosome"/>
</dbReference>
<accession>A0A2R4X2E4</accession>
<dbReference type="GeneID" id="36512769"/>
<dbReference type="InterPro" id="IPR005368">
    <property type="entry name" value="UPF0175"/>
</dbReference>
<evidence type="ECO:0000313" key="2">
    <source>
        <dbReference type="Proteomes" id="UP000244727"/>
    </source>
</evidence>
<gene>
    <name evidence="1" type="ORF">HARCEL1_09640</name>
</gene>
<dbReference type="AlphaFoldDB" id="A0A2R4X2E4"/>
<evidence type="ECO:0000313" key="1">
    <source>
        <dbReference type="EMBL" id="AWB27952.1"/>
    </source>
</evidence>
<organism evidence="1 2">
    <name type="scientific">Halococcoides cellulosivorans</name>
    <dbReference type="NCBI Taxonomy" id="1679096"/>
    <lineage>
        <taxon>Archaea</taxon>
        <taxon>Methanobacteriati</taxon>
        <taxon>Methanobacteriota</taxon>
        <taxon>Stenosarchaea group</taxon>
        <taxon>Halobacteria</taxon>
        <taxon>Halobacteriales</taxon>
        <taxon>Haloarculaceae</taxon>
        <taxon>Halococcoides</taxon>
    </lineage>
</organism>
<dbReference type="RefSeq" id="WP_108382892.1">
    <property type="nucleotide sequence ID" value="NZ_CP028858.1"/>
</dbReference>
<proteinExistence type="predicted"/>
<protein>
    <submittedName>
        <fullName evidence="1">Uncharacterized protein</fullName>
    </submittedName>
</protein>